<evidence type="ECO:0000256" key="9">
    <source>
        <dbReference type="ARBA" id="ARBA00023141"/>
    </source>
</evidence>
<dbReference type="PROSITE" id="PS01128">
    <property type="entry name" value="SHIKIMATE_KINASE"/>
    <property type="match status" value="1"/>
</dbReference>
<dbReference type="InterPro" id="IPR031322">
    <property type="entry name" value="Shikimate/glucono_kinase"/>
</dbReference>
<feature type="binding site" evidence="11">
    <location>
        <position position="59"/>
    </location>
    <ligand>
        <name>substrate</name>
    </ligand>
</feature>
<dbReference type="GO" id="GO:0009423">
    <property type="term" value="P:chorismate biosynthetic process"/>
    <property type="evidence" value="ECO:0007669"/>
    <property type="project" value="UniProtKB-UniRule"/>
</dbReference>
<keyword evidence="11" id="KW-0963">Cytoplasm</keyword>
<comment type="caution">
    <text evidence="11">Lacks conserved residue(s) required for the propagation of feature annotation.</text>
</comment>
<comment type="pathway">
    <text evidence="1 11">Metabolic intermediate biosynthesis; chorismate biosynthesis; chorismate from D-erythrose 4-phosphate and phosphoenolpyruvate: step 5/7.</text>
</comment>
<feature type="binding site" evidence="11">
    <location>
        <begin position="13"/>
        <end position="18"/>
    </location>
    <ligand>
        <name>ATP</name>
        <dbReference type="ChEBI" id="CHEBI:30616"/>
    </ligand>
</feature>
<dbReference type="CDD" id="cd00464">
    <property type="entry name" value="SK"/>
    <property type="match status" value="1"/>
</dbReference>
<dbReference type="PANTHER" id="PTHR21087">
    <property type="entry name" value="SHIKIMATE KINASE"/>
    <property type="match status" value="1"/>
</dbReference>
<feature type="binding site" evidence="11">
    <location>
        <position position="81"/>
    </location>
    <ligand>
        <name>substrate</name>
    </ligand>
</feature>
<dbReference type="HAMAP" id="MF_00109">
    <property type="entry name" value="Shikimate_kinase"/>
    <property type="match status" value="1"/>
</dbReference>
<keyword evidence="4 11" id="KW-0028">Amino-acid biosynthesis</keyword>
<evidence type="ECO:0000256" key="5">
    <source>
        <dbReference type="ARBA" id="ARBA00022679"/>
    </source>
</evidence>
<dbReference type="GO" id="GO:0000287">
    <property type="term" value="F:magnesium ion binding"/>
    <property type="evidence" value="ECO:0007669"/>
    <property type="project" value="UniProtKB-UniRule"/>
</dbReference>
<comment type="function">
    <text evidence="11">Catalyzes the specific phosphorylation of the 3-hydroxyl group of shikimic acid using ATP as a cosubstrate.</text>
</comment>
<dbReference type="Proteomes" id="UP000186156">
    <property type="component" value="Unassembled WGS sequence"/>
</dbReference>
<evidence type="ECO:0000256" key="10">
    <source>
        <dbReference type="ARBA" id="ARBA00048567"/>
    </source>
</evidence>
<dbReference type="AlphaFoldDB" id="A0A1N7KPH5"/>
<dbReference type="InterPro" id="IPR027417">
    <property type="entry name" value="P-loop_NTPase"/>
</dbReference>
<proteinExistence type="inferred from homology"/>
<comment type="subunit">
    <text evidence="11">Monomer.</text>
</comment>
<evidence type="ECO:0000256" key="11">
    <source>
        <dbReference type="HAMAP-Rule" id="MF_00109"/>
    </source>
</evidence>
<keyword evidence="7 11" id="KW-0418">Kinase</keyword>
<keyword evidence="6 11" id="KW-0547">Nucleotide-binding</keyword>
<dbReference type="Gene3D" id="3.40.50.300">
    <property type="entry name" value="P-loop containing nucleotide triphosphate hydrolases"/>
    <property type="match status" value="1"/>
</dbReference>
<feature type="binding site" evidence="11">
    <location>
        <position position="35"/>
    </location>
    <ligand>
        <name>substrate</name>
    </ligand>
</feature>
<feature type="binding site" evidence="11">
    <location>
        <position position="139"/>
    </location>
    <ligand>
        <name>substrate</name>
    </ligand>
</feature>
<dbReference type="STRING" id="252246.SAMN05421799_10292"/>
<sequence length="172" mass="18661">MDTLRVALIGFMGCGKSTVGPVLARRLGYAFVDLDSDIQTVSGRTIQEIFKEDGESAFRALESERLSQYACASDIVVAPGGGVVIAEANRSILRRQFHVVYLRAKASTLADRLRSEAEHRPLLAGYPLEERIARLMSERSALYDEVASQIVDVDGKSPHAIAEEIAGGLEPA</sequence>
<reference evidence="13" key="1">
    <citation type="submission" date="2017-01" db="EMBL/GenBank/DDBJ databases">
        <authorList>
            <person name="Varghese N."/>
            <person name="Submissions S."/>
        </authorList>
    </citation>
    <scope>NUCLEOTIDE SEQUENCE [LARGE SCALE GENOMIC DNA]</scope>
    <source>
        <strain evidence="13">DSM 16176</strain>
    </source>
</reference>
<evidence type="ECO:0000313" key="13">
    <source>
        <dbReference type="Proteomes" id="UP000186156"/>
    </source>
</evidence>
<dbReference type="GO" id="GO:0009073">
    <property type="term" value="P:aromatic amino acid family biosynthetic process"/>
    <property type="evidence" value="ECO:0007669"/>
    <property type="project" value="UniProtKB-KW"/>
</dbReference>
<dbReference type="PRINTS" id="PR01100">
    <property type="entry name" value="SHIKIMTKNASE"/>
</dbReference>
<accession>A0A1N7KPH5</accession>
<dbReference type="InterPro" id="IPR000623">
    <property type="entry name" value="Shikimate_kinase/TSH1"/>
</dbReference>
<dbReference type="EMBL" id="FTOO01000002">
    <property type="protein sequence ID" value="SIS63467.1"/>
    <property type="molecule type" value="Genomic_DNA"/>
</dbReference>
<feature type="binding site" evidence="11">
    <location>
        <position position="120"/>
    </location>
    <ligand>
        <name>ATP</name>
        <dbReference type="ChEBI" id="CHEBI:30616"/>
    </ligand>
</feature>
<dbReference type="GO" id="GO:0005829">
    <property type="term" value="C:cytosol"/>
    <property type="evidence" value="ECO:0007669"/>
    <property type="project" value="TreeGrafter"/>
</dbReference>
<organism evidence="12 13">
    <name type="scientific">Alicyclobacillus vulcanalis</name>
    <dbReference type="NCBI Taxonomy" id="252246"/>
    <lineage>
        <taxon>Bacteria</taxon>
        <taxon>Bacillati</taxon>
        <taxon>Bacillota</taxon>
        <taxon>Bacilli</taxon>
        <taxon>Bacillales</taxon>
        <taxon>Alicyclobacillaceae</taxon>
        <taxon>Alicyclobacillus</taxon>
    </lineage>
</organism>
<name>A0A1N7KPH5_9BACL</name>
<evidence type="ECO:0000256" key="7">
    <source>
        <dbReference type="ARBA" id="ARBA00022777"/>
    </source>
</evidence>
<dbReference type="GO" id="GO:0004765">
    <property type="term" value="F:shikimate kinase activity"/>
    <property type="evidence" value="ECO:0007669"/>
    <property type="project" value="UniProtKB-UniRule"/>
</dbReference>
<dbReference type="SUPFAM" id="SSF52540">
    <property type="entry name" value="P-loop containing nucleoside triphosphate hydrolases"/>
    <property type="match status" value="1"/>
</dbReference>
<dbReference type="OrthoDB" id="9800332at2"/>
<keyword evidence="11" id="KW-0479">Metal-binding</keyword>
<evidence type="ECO:0000256" key="8">
    <source>
        <dbReference type="ARBA" id="ARBA00022840"/>
    </source>
</evidence>
<evidence type="ECO:0000256" key="2">
    <source>
        <dbReference type="ARBA" id="ARBA00006997"/>
    </source>
</evidence>
<keyword evidence="13" id="KW-1185">Reference proteome</keyword>
<dbReference type="InterPro" id="IPR023000">
    <property type="entry name" value="Shikimate_kinase_CS"/>
</dbReference>
<dbReference type="GO" id="GO:0005524">
    <property type="term" value="F:ATP binding"/>
    <property type="evidence" value="ECO:0007669"/>
    <property type="project" value="UniProtKB-UniRule"/>
</dbReference>
<evidence type="ECO:0000313" key="12">
    <source>
        <dbReference type="EMBL" id="SIS63467.1"/>
    </source>
</evidence>
<evidence type="ECO:0000256" key="4">
    <source>
        <dbReference type="ARBA" id="ARBA00022605"/>
    </source>
</evidence>
<comment type="cofactor">
    <cofactor evidence="11">
        <name>Mg(2+)</name>
        <dbReference type="ChEBI" id="CHEBI:18420"/>
    </cofactor>
    <text evidence="11">Binds 1 Mg(2+) ion per subunit.</text>
</comment>
<feature type="binding site" evidence="11">
    <location>
        <position position="17"/>
    </location>
    <ligand>
        <name>Mg(2+)</name>
        <dbReference type="ChEBI" id="CHEBI:18420"/>
    </ligand>
</feature>
<evidence type="ECO:0000256" key="1">
    <source>
        <dbReference type="ARBA" id="ARBA00004842"/>
    </source>
</evidence>
<dbReference type="GO" id="GO:0008652">
    <property type="term" value="P:amino acid biosynthetic process"/>
    <property type="evidence" value="ECO:0007669"/>
    <property type="project" value="UniProtKB-KW"/>
</dbReference>
<keyword evidence="8 11" id="KW-0067">ATP-binding</keyword>
<comment type="similarity">
    <text evidence="2 11">Belongs to the shikimate kinase family.</text>
</comment>
<dbReference type="UniPathway" id="UPA00053">
    <property type="reaction ID" value="UER00088"/>
</dbReference>
<evidence type="ECO:0000256" key="3">
    <source>
        <dbReference type="ARBA" id="ARBA00012154"/>
    </source>
</evidence>
<dbReference type="Pfam" id="PF01202">
    <property type="entry name" value="SKI"/>
    <property type="match status" value="1"/>
</dbReference>
<comment type="subcellular location">
    <subcellularLocation>
        <location evidence="11">Cytoplasm</location>
    </subcellularLocation>
</comment>
<keyword evidence="11" id="KW-0460">Magnesium</keyword>
<gene>
    <name evidence="11" type="primary">aroK</name>
    <name evidence="12" type="ORF">SAMN05421799_10292</name>
</gene>
<dbReference type="PANTHER" id="PTHR21087:SF16">
    <property type="entry name" value="SHIKIMATE KINASE 1, CHLOROPLASTIC"/>
    <property type="match status" value="1"/>
</dbReference>
<keyword evidence="9 11" id="KW-0057">Aromatic amino acid biosynthesis</keyword>
<dbReference type="EC" id="2.7.1.71" evidence="3 11"/>
<comment type="catalytic activity">
    <reaction evidence="10 11">
        <text>shikimate + ATP = 3-phosphoshikimate + ADP + H(+)</text>
        <dbReference type="Rhea" id="RHEA:13121"/>
        <dbReference type="ChEBI" id="CHEBI:15378"/>
        <dbReference type="ChEBI" id="CHEBI:30616"/>
        <dbReference type="ChEBI" id="CHEBI:36208"/>
        <dbReference type="ChEBI" id="CHEBI:145989"/>
        <dbReference type="ChEBI" id="CHEBI:456216"/>
        <dbReference type="EC" id="2.7.1.71"/>
    </reaction>
</comment>
<protein>
    <recommendedName>
        <fullName evidence="3 11">Shikimate kinase</fullName>
        <shortName evidence="11">SK</shortName>
        <ecNumber evidence="3 11">2.7.1.71</ecNumber>
    </recommendedName>
</protein>
<evidence type="ECO:0000256" key="6">
    <source>
        <dbReference type="ARBA" id="ARBA00022741"/>
    </source>
</evidence>
<keyword evidence="5 11" id="KW-0808">Transferase</keyword>